<dbReference type="Proteomes" id="UP001321760">
    <property type="component" value="Unassembled WGS sequence"/>
</dbReference>
<dbReference type="AlphaFoldDB" id="A0AAV9GEN5"/>
<keyword evidence="4" id="KW-1185">Reference proteome</keyword>
<feature type="chain" id="PRO_5043575123" evidence="2">
    <location>
        <begin position="21"/>
        <end position="144"/>
    </location>
</feature>
<evidence type="ECO:0000313" key="4">
    <source>
        <dbReference type="Proteomes" id="UP001321760"/>
    </source>
</evidence>
<comment type="caution">
    <text evidence="3">The sequence shown here is derived from an EMBL/GenBank/DDBJ whole genome shotgun (WGS) entry which is preliminary data.</text>
</comment>
<evidence type="ECO:0000256" key="2">
    <source>
        <dbReference type="SAM" id="SignalP"/>
    </source>
</evidence>
<keyword evidence="2" id="KW-0732">Signal</keyword>
<evidence type="ECO:0000313" key="3">
    <source>
        <dbReference type="EMBL" id="KAK4446337.1"/>
    </source>
</evidence>
<evidence type="ECO:0000256" key="1">
    <source>
        <dbReference type="SAM" id="MobiDB-lite"/>
    </source>
</evidence>
<reference evidence="3" key="2">
    <citation type="submission" date="2023-05" db="EMBL/GenBank/DDBJ databases">
        <authorList>
            <consortium name="Lawrence Berkeley National Laboratory"/>
            <person name="Steindorff A."/>
            <person name="Hensen N."/>
            <person name="Bonometti L."/>
            <person name="Westerberg I."/>
            <person name="Brannstrom I.O."/>
            <person name="Guillou S."/>
            <person name="Cros-Aarteil S."/>
            <person name="Calhoun S."/>
            <person name="Haridas S."/>
            <person name="Kuo A."/>
            <person name="Mondo S."/>
            <person name="Pangilinan J."/>
            <person name="Riley R."/>
            <person name="Labutti K."/>
            <person name="Andreopoulos B."/>
            <person name="Lipzen A."/>
            <person name="Chen C."/>
            <person name="Yanf M."/>
            <person name="Daum C."/>
            <person name="Ng V."/>
            <person name="Clum A."/>
            <person name="Ohm R."/>
            <person name="Martin F."/>
            <person name="Silar P."/>
            <person name="Natvig D."/>
            <person name="Lalanne C."/>
            <person name="Gautier V."/>
            <person name="Ament-Velasquez S.L."/>
            <person name="Kruys A."/>
            <person name="Hutchinson M.I."/>
            <person name="Powell A.J."/>
            <person name="Barry K."/>
            <person name="Miller A.N."/>
            <person name="Grigoriev I.V."/>
            <person name="Debuchy R."/>
            <person name="Gladieux P."/>
            <person name="Thoren M.H."/>
            <person name="Johannesson H."/>
        </authorList>
    </citation>
    <scope>NUCLEOTIDE SEQUENCE</scope>
    <source>
        <strain evidence="3">PSN243</strain>
    </source>
</reference>
<dbReference type="EMBL" id="MU865958">
    <property type="protein sequence ID" value="KAK4446337.1"/>
    <property type="molecule type" value="Genomic_DNA"/>
</dbReference>
<reference evidence="3" key="1">
    <citation type="journal article" date="2023" name="Mol. Phylogenet. Evol.">
        <title>Genome-scale phylogeny and comparative genomics of the fungal order Sordariales.</title>
        <authorList>
            <person name="Hensen N."/>
            <person name="Bonometti L."/>
            <person name="Westerberg I."/>
            <person name="Brannstrom I.O."/>
            <person name="Guillou S."/>
            <person name="Cros-Aarteil S."/>
            <person name="Calhoun S."/>
            <person name="Haridas S."/>
            <person name="Kuo A."/>
            <person name="Mondo S."/>
            <person name="Pangilinan J."/>
            <person name="Riley R."/>
            <person name="LaButti K."/>
            <person name="Andreopoulos B."/>
            <person name="Lipzen A."/>
            <person name="Chen C."/>
            <person name="Yan M."/>
            <person name="Daum C."/>
            <person name="Ng V."/>
            <person name="Clum A."/>
            <person name="Steindorff A."/>
            <person name="Ohm R.A."/>
            <person name="Martin F."/>
            <person name="Silar P."/>
            <person name="Natvig D.O."/>
            <person name="Lalanne C."/>
            <person name="Gautier V."/>
            <person name="Ament-Velasquez S.L."/>
            <person name="Kruys A."/>
            <person name="Hutchinson M.I."/>
            <person name="Powell A.J."/>
            <person name="Barry K."/>
            <person name="Miller A.N."/>
            <person name="Grigoriev I.V."/>
            <person name="Debuchy R."/>
            <person name="Gladieux P."/>
            <person name="Hiltunen Thoren M."/>
            <person name="Johannesson H."/>
        </authorList>
    </citation>
    <scope>NUCLEOTIDE SEQUENCE</scope>
    <source>
        <strain evidence="3">PSN243</strain>
    </source>
</reference>
<proteinExistence type="predicted"/>
<feature type="signal peptide" evidence="2">
    <location>
        <begin position="1"/>
        <end position="20"/>
    </location>
</feature>
<name>A0AAV9GEN5_9PEZI</name>
<feature type="region of interest" description="Disordered" evidence="1">
    <location>
        <begin position="119"/>
        <end position="144"/>
    </location>
</feature>
<gene>
    <name evidence="3" type="ORF">QBC34DRAFT_151329</name>
</gene>
<organism evidence="3 4">
    <name type="scientific">Podospora aff. communis PSN243</name>
    <dbReference type="NCBI Taxonomy" id="3040156"/>
    <lineage>
        <taxon>Eukaryota</taxon>
        <taxon>Fungi</taxon>
        <taxon>Dikarya</taxon>
        <taxon>Ascomycota</taxon>
        <taxon>Pezizomycotina</taxon>
        <taxon>Sordariomycetes</taxon>
        <taxon>Sordariomycetidae</taxon>
        <taxon>Sordariales</taxon>
        <taxon>Podosporaceae</taxon>
        <taxon>Podospora</taxon>
    </lineage>
</organism>
<sequence>MKSTQIISVIAAFASTAVSASPVASQLQARAPITSADFSNFAVSCTSSECTISTNIVLQPEGYVVSCSHSIPGATLPSTGGIWTCSDTAVWPRYNRAPFENAPYRIVLTDGRDPANAATVRYDSPRSDWPGDAGYSGPTSFTAL</sequence>
<accession>A0AAV9GEN5</accession>
<protein>
    <submittedName>
        <fullName evidence="3">Uncharacterized protein</fullName>
    </submittedName>
</protein>